<evidence type="ECO:0000313" key="3">
    <source>
        <dbReference type="Proteomes" id="UP000299084"/>
    </source>
</evidence>
<dbReference type="EMBL" id="JWIN03000004">
    <property type="protein sequence ID" value="KAB1280299.1"/>
    <property type="molecule type" value="Genomic_DNA"/>
</dbReference>
<feature type="domain" description="Glycine cleavage system P-protein N-terminal" evidence="1">
    <location>
        <begin position="1"/>
        <end position="33"/>
    </location>
</feature>
<evidence type="ECO:0000313" key="2">
    <source>
        <dbReference type="EMBL" id="KAB1280299.1"/>
    </source>
</evidence>
<reference evidence="2 3" key="1">
    <citation type="journal article" date="2019" name="Mol. Ecol. Resour.">
        <title>Improving Illumina assemblies with Hi-C and long reads: an example with the North African dromedary.</title>
        <authorList>
            <person name="Elbers J.P."/>
            <person name="Rogers M.F."/>
            <person name="Perelman P.L."/>
            <person name="Proskuryakova A.A."/>
            <person name="Serdyukova N.A."/>
            <person name="Johnson W.E."/>
            <person name="Horin P."/>
            <person name="Corander J."/>
            <person name="Murphy D."/>
            <person name="Burger P.A."/>
        </authorList>
    </citation>
    <scope>NUCLEOTIDE SEQUENCE [LARGE SCALE GENOMIC DNA]</scope>
    <source>
        <strain evidence="2">Drom800</strain>
        <tissue evidence="2">Blood</tissue>
    </source>
</reference>
<dbReference type="InterPro" id="IPR049315">
    <property type="entry name" value="GDC-P_N"/>
</dbReference>
<dbReference type="InterPro" id="IPR015421">
    <property type="entry name" value="PyrdxlP-dep_Trfase_major"/>
</dbReference>
<gene>
    <name evidence="2" type="ORF">Cadr_000015657</name>
</gene>
<dbReference type="Gene3D" id="3.40.640.10">
    <property type="entry name" value="Type I PLP-dependent aspartate aminotransferase-like (Major domain)"/>
    <property type="match status" value="1"/>
</dbReference>
<proteinExistence type="predicted"/>
<protein>
    <submittedName>
        <fullName evidence="2">Glycine dehydrogenase</fullName>
    </submittedName>
</protein>
<evidence type="ECO:0000259" key="1">
    <source>
        <dbReference type="Pfam" id="PF02347"/>
    </source>
</evidence>
<sequence length="91" mass="9015">MVCDITGMDMANASLLDEATAAAEAMQLCHSPSASGTSSSVTPAVQVGTPLGAVARVERETEAEPLDALELMAGCGMGVCVGMGGVVGTKE</sequence>
<organism evidence="2 3">
    <name type="scientific">Camelus dromedarius</name>
    <name type="common">Dromedary</name>
    <name type="synonym">Arabian camel</name>
    <dbReference type="NCBI Taxonomy" id="9838"/>
    <lineage>
        <taxon>Eukaryota</taxon>
        <taxon>Metazoa</taxon>
        <taxon>Chordata</taxon>
        <taxon>Craniata</taxon>
        <taxon>Vertebrata</taxon>
        <taxon>Euteleostomi</taxon>
        <taxon>Mammalia</taxon>
        <taxon>Eutheria</taxon>
        <taxon>Laurasiatheria</taxon>
        <taxon>Artiodactyla</taxon>
        <taxon>Tylopoda</taxon>
        <taxon>Camelidae</taxon>
        <taxon>Camelus</taxon>
    </lineage>
</organism>
<dbReference type="AlphaFoldDB" id="A0A5N4EAZ2"/>
<accession>A0A5N4EAZ2</accession>
<name>A0A5N4EAZ2_CAMDR</name>
<keyword evidence="3" id="KW-1185">Reference proteome</keyword>
<dbReference type="Pfam" id="PF02347">
    <property type="entry name" value="GDC-P"/>
    <property type="match status" value="1"/>
</dbReference>
<comment type="caution">
    <text evidence="2">The sequence shown here is derived from an EMBL/GenBank/DDBJ whole genome shotgun (WGS) entry which is preliminary data.</text>
</comment>
<dbReference type="Proteomes" id="UP000299084">
    <property type="component" value="Unassembled WGS sequence"/>
</dbReference>